<dbReference type="AlphaFoldDB" id="A0A1M7P9P8"/>
<feature type="region of interest" description="Disordered" evidence="1">
    <location>
        <begin position="48"/>
        <end position="79"/>
    </location>
</feature>
<protein>
    <submittedName>
        <fullName evidence="2">Uncharacterized protein</fullName>
    </submittedName>
</protein>
<evidence type="ECO:0000313" key="3">
    <source>
        <dbReference type="Proteomes" id="UP000184339"/>
    </source>
</evidence>
<proteinExistence type="predicted"/>
<evidence type="ECO:0000313" key="2">
    <source>
        <dbReference type="EMBL" id="SHN12963.1"/>
    </source>
</evidence>
<name>A0A1M7P9P8_9BURK</name>
<reference evidence="3" key="1">
    <citation type="submission" date="2016-11" db="EMBL/GenBank/DDBJ databases">
        <authorList>
            <person name="Varghese N."/>
            <person name="Submissions S."/>
        </authorList>
    </citation>
    <scope>NUCLEOTIDE SEQUENCE [LARGE SCALE GENOMIC DNA]</scope>
    <source>
        <strain evidence="3">Sac-22</strain>
    </source>
</reference>
<dbReference type="RefSeq" id="WP_072784558.1">
    <property type="nucleotide sequence ID" value="NZ_FRCX01000004.1"/>
</dbReference>
<gene>
    <name evidence="2" type="ORF">SAMN05192549_104504</name>
</gene>
<accession>A0A1M7P9P8</accession>
<sequence length="79" mass="8737">MKLKLRGTLDRFSAPTTLRGESPFLGATVQVWDRAIVGNMEQTLLGIKERAQRGPQRDISTATTSDVASYASRQLSRTK</sequence>
<dbReference type="EMBL" id="FRCX01000004">
    <property type="protein sequence ID" value="SHN12963.1"/>
    <property type="molecule type" value="Genomic_DNA"/>
</dbReference>
<evidence type="ECO:0000256" key="1">
    <source>
        <dbReference type="SAM" id="MobiDB-lite"/>
    </source>
</evidence>
<feature type="compositionally biased region" description="Polar residues" evidence="1">
    <location>
        <begin position="58"/>
        <end position="79"/>
    </location>
</feature>
<dbReference type="Proteomes" id="UP000184339">
    <property type="component" value="Unassembled WGS sequence"/>
</dbReference>
<organism evidence="2 3">
    <name type="scientific">Duganella sacchari</name>
    <dbReference type="NCBI Taxonomy" id="551987"/>
    <lineage>
        <taxon>Bacteria</taxon>
        <taxon>Pseudomonadati</taxon>
        <taxon>Pseudomonadota</taxon>
        <taxon>Betaproteobacteria</taxon>
        <taxon>Burkholderiales</taxon>
        <taxon>Oxalobacteraceae</taxon>
        <taxon>Telluria group</taxon>
        <taxon>Duganella</taxon>
    </lineage>
</organism>
<keyword evidence="3" id="KW-1185">Reference proteome</keyword>